<dbReference type="Proteomes" id="UP000242770">
    <property type="component" value="Unassembled WGS sequence"/>
</dbReference>
<name>A0A0F7S6G7_9BASI</name>
<gene>
    <name evidence="1" type="primary">SSCI57330.1</name>
</gene>
<reference evidence="2" key="1">
    <citation type="submission" date="2014-06" db="EMBL/GenBank/DDBJ databases">
        <authorList>
            <person name="Berkman P.J."/>
        </authorList>
    </citation>
    <scope>NUCLEOTIDE SEQUENCE [LARGE SCALE GENOMIC DNA]</scope>
</reference>
<organism evidence="1 2">
    <name type="scientific">Sporisorium scitamineum</name>
    <dbReference type="NCBI Taxonomy" id="49012"/>
    <lineage>
        <taxon>Eukaryota</taxon>
        <taxon>Fungi</taxon>
        <taxon>Dikarya</taxon>
        <taxon>Basidiomycota</taxon>
        <taxon>Ustilaginomycotina</taxon>
        <taxon>Ustilaginomycetes</taxon>
        <taxon>Ustilaginales</taxon>
        <taxon>Ustilaginaceae</taxon>
        <taxon>Sporisorium</taxon>
    </lineage>
</organism>
<proteinExistence type="predicted"/>
<protein>
    <submittedName>
        <fullName evidence="1">Uncharacterized protein</fullName>
    </submittedName>
</protein>
<dbReference type="AlphaFoldDB" id="A0A0F7S6G7"/>
<evidence type="ECO:0000313" key="1">
    <source>
        <dbReference type="EMBL" id="CDW98532.1"/>
    </source>
</evidence>
<keyword evidence="2" id="KW-1185">Reference proteome</keyword>
<sequence length="39" mass="4469">MTAKTIAALTTALDHFLRLAWGEFVFNYQPSFNRSSVTY</sequence>
<accession>A0A0F7S6G7</accession>
<evidence type="ECO:0000313" key="2">
    <source>
        <dbReference type="Proteomes" id="UP000242770"/>
    </source>
</evidence>
<dbReference type="EMBL" id="CCFA01003418">
    <property type="protein sequence ID" value="CDW98532.1"/>
    <property type="molecule type" value="Genomic_DNA"/>
</dbReference>